<evidence type="ECO:0008006" key="4">
    <source>
        <dbReference type="Google" id="ProtNLM"/>
    </source>
</evidence>
<keyword evidence="3" id="KW-1185">Reference proteome</keyword>
<gene>
    <name evidence="2" type="ORF">CV102_12120</name>
</gene>
<organism evidence="2 3">
    <name type="scientific">Natronococcus pandeyae</name>
    <dbReference type="NCBI Taxonomy" id="2055836"/>
    <lineage>
        <taxon>Archaea</taxon>
        <taxon>Methanobacteriati</taxon>
        <taxon>Methanobacteriota</taxon>
        <taxon>Stenosarchaea group</taxon>
        <taxon>Halobacteria</taxon>
        <taxon>Halobacteriales</taxon>
        <taxon>Natrialbaceae</taxon>
        <taxon>Natronococcus</taxon>
    </lineage>
</organism>
<evidence type="ECO:0000313" key="2">
    <source>
        <dbReference type="EMBL" id="TYL38635.1"/>
    </source>
</evidence>
<name>A0A8J8TS48_9EURY</name>
<evidence type="ECO:0000256" key="1">
    <source>
        <dbReference type="SAM" id="MobiDB-lite"/>
    </source>
</evidence>
<dbReference type="AlphaFoldDB" id="A0A8J8TS48"/>
<accession>A0A8J8TS48</accession>
<dbReference type="InterPro" id="IPR011045">
    <property type="entry name" value="N2O_reductase_N"/>
</dbReference>
<protein>
    <recommendedName>
        <fullName evidence="4">40-residue YVTN family beta-propeller repeat-containing protein</fullName>
    </recommendedName>
</protein>
<dbReference type="OrthoDB" id="322576at2157"/>
<dbReference type="InterPro" id="IPR051200">
    <property type="entry name" value="Host-pathogen_enzymatic-act"/>
</dbReference>
<dbReference type="SUPFAM" id="SSF50974">
    <property type="entry name" value="Nitrous oxide reductase, N-terminal domain"/>
    <property type="match status" value="1"/>
</dbReference>
<sequence length="407" mass="42934">MRSSVAIGATATLSGCLDDGDGGDQTRDPTVYAFNTGDRTVTVIDAENDEALETVHVDTTASFPANQYGTGADSTYDTLWINVSGGVRALDAWTLEEVADVETGFEPNYPNLTPDEDHLIVAAGGTTSMDPEPDPDDPDDHVIVRVDADRDSDSFGEVTGEIRTGYTGPCDVTLEPSGEYAFVADIAAETLRVVSVDPFETAAEIDVGDPVGEGNVLPFMCTASFAGDLLLVENGEGTLGEDPEVPREGSESIWDISTPESPEELERITREDGLPAMPITSEIDPDSEAGYLFTPSADSVTVLDLVDRAIDREIDVGGSAISGAWGPRREKLYVPVQTANHVAVIDHAERELVATIDAGESPTGAVGGMARPEANTGQQLRAALASLGLEFGDREPTVCPEGNCYCG</sequence>
<feature type="region of interest" description="Disordered" evidence="1">
    <location>
        <begin position="237"/>
        <end position="261"/>
    </location>
</feature>
<dbReference type="PANTHER" id="PTHR47197:SF3">
    <property type="entry name" value="DIHYDRO-HEME D1 DEHYDROGENASE"/>
    <property type="match status" value="1"/>
</dbReference>
<proteinExistence type="predicted"/>
<reference evidence="2" key="1">
    <citation type="submission" date="2017-11" db="EMBL/GenBank/DDBJ databases">
        <authorList>
            <person name="Kajale S.C."/>
            <person name="Sharma A."/>
        </authorList>
    </citation>
    <scope>NUCLEOTIDE SEQUENCE</scope>
    <source>
        <strain evidence="2">LS1_42</strain>
    </source>
</reference>
<evidence type="ECO:0000313" key="3">
    <source>
        <dbReference type="Proteomes" id="UP000766904"/>
    </source>
</evidence>
<dbReference type="EMBL" id="PHNJ01000005">
    <property type="protein sequence ID" value="TYL38635.1"/>
    <property type="molecule type" value="Genomic_DNA"/>
</dbReference>
<dbReference type="InterPro" id="IPR015943">
    <property type="entry name" value="WD40/YVTN_repeat-like_dom_sf"/>
</dbReference>
<dbReference type="PANTHER" id="PTHR47197">
    <property type="entry name" value="PROTEIN NIRF"/>
    <property type="match status" value="1"/>
</dbReference>
<dbReference type="PROSITE" id="PS51257">
    <property type="entry name" value="PROKAR_LIPOPROTEIN"/>
    <property type="match status" value="1"/>
</dbReference>
<dbReference type="Proteomes" id="UP000766904">
    <property type="component" value="Unassembled WGS sequence"/>
</dbReference>
<comment type="caution">
    <text evidence="2">The sequence shown here is derived from an EMBL/GenBank/DDBJ whole genome shotgun (WGS) entry which is preliminary data.</text>
</comment>
<dbReference type="Gene3D" id="2.130.10.10">
    <property type="entry name" value="YVTN repeat-like/Quinoprotein amine dehydrogenase"/>
    <property type="match status" value="3"/>
</dbReference>